<evidence type="ECO:0008006" key="3">
    <source>
        <dbReference type="Google" id="ProtNLM"/>
    </source>
</evidence>
<dbReference type="GO" id="GO:0006368">
    <property type="term" value="P:transcription elongation by RNA polymerase II"/>
    <property type="evidence" value="ECO:0007669"/>
    <property type="project" value="InterPro"/>
</dbReference>
<dbReference type="OrthoDB" id="7537057at2759"/>
<dbReference type="EMBL" id="CADEPM010000002">
    <property type="protein sequence ID" value="CAB3400214.1"/>
    <property type="molecule type" value="Genomic_DNA"/>
</dbReference>
<comment type="caution">
    <text evidence="1">The sequence shown here is derived from an EMBL/GenBank/DDBJ whole genome shotgun (WGS) entry which is preliminary data.</text>
</comment>
<organism evidence="1 2">
    <name type="scientific">Caenorhabditis bovis</name>
    <dbReference type="NCBI Taxonomy" id="2654633"/>
    <lineage>
        <taxon>Eukaryota</taxon>
        <taxon>Metazoa</taxon>
        <taxon>Ecdysozoa</taxon>
        <taxon>Nematoda</taxon>
        <taxon>Chromadorea</taxon>
        <taxon>Rhabditida</taxon>
        <taxon>Rhabditina</taxon>
        <taxon>Rhabditomorpha</taxon>
        <taxon>Rhabditoidea</taxon>
        <taxon>Rhabditidae</taxon>
        <taxon>Peloderinae</taxon>
        <taxon>Caenorhabditis</taxon>
    </lineage>
</organism>
<dbReference type="PANTHER" id="PTHR13248:SF4">
    <property type="entry name" value="ELONGIN B"/>
    <property type="match status" value="1"/>
</dbReference>
<dbReference type="PANTHER" id="PTHR13248">
    <property type="entry name" value="TRANSCRIPTION ELONGATION FACTOR B POLYPEPTIDE 2"/>
    <property type="match status" value="1"/>
</dbReference>
<dbReference type="InterPro" id="IPR039049">
    <property type="entry name" value="ELOB"/>
</dbReference>
<dbReference type="Gene3D" id="3.10.20.90">
    <property type="entry name" value="Phosphatidylinositol 3-kinase Catalytic Subunit, Chain A, domain 1"/>
    <property type="match status" value="1"/>
</dbReference>
<accession>A0A8S1EJU6</accession>
<gene>
    <name evidence="1" type="ORF">CBOVIS_LOCUS3201</name>
</gene>
<dbReference type="InterPro" id="IPR029071">
    <property type="entry name" value="Ubiquitin-like_domsf"/>
</dbReference>
<keyword evidence="2" id="KW-1185">Reference proteome</keyword>
<dbReference type="SUPFAM" id="SSF54236">
    <property type="entry name" value="Ubiquitin-like"/>
    <property type="match status" value="1"/>
</dbReference>
<reference evidence="1 2" key="1">
    <citation type="submission" date="2020-04" db="EMBL/GenBank/DDBJ databases">
        <authorList>
            <person name="Laetsch R D."/>
            <person name="Stevens L."/>
            <person name="Kumar S."/>
            <person name="Blaxter L. M."/>
        </authorList>
    </citation>
    <scope>NUCLEOTIDE SEQUENCE [LARGE SCALE GENOMIC DNA]</scope>
</reference>
<evidence type="ECO:0000313" key="2">
    <source>
        <dbReference type="Proteomes" id="UP000494206"/>
    </source>
</evidence>
<protein>
    <recommendedName>
        <fullName evidence="3">Ubiquitin-like domain-containing protein</fullName>
    </recommendedName>
</protein>
<dbReference type="Proteomes" id="UP000494206">
    <property type="component" value="Unassembled WGS sequence"/>
</dbReference>
<dbReference type="GO" id="GO:0070449">
    <property type="term" value="C:elongin complex"/>
    <property type="evidence" value="ECO:0007669"/>
    <property type="project" value="InterPro"/>
</dbReference>
<sequence>MAPGNDLCFEIRRKKTHLFIEIKETSRLGDLKEMIARILSVAVGEQTLYKVEEDGRQILLQDDAIYLVDYGFNERNCQPHEPAIIGLKLVEDERLVIEGMSDPPALRELRGGSDRNNIPRE</sequence>
<dbReference type="AlphaFoldDB" id="A0A8S1EJU6"/>
<name>A0A8S1EJU6_9PELO</name>
<proteinExistence type="predicted"/>
<evidence type="ECO:0000313" key="1">
    <source>
        <dbReference type="EMBL" id="CAB3400214.1"/>
    </source>
</evidence>
<dbReference type="GO" id="GO:0030891">
    <property type="term" value="C:VCB complex"/>
    <property type="evidence" value="ECO:0007669"/>
    <property type="project" value="InterPro"/>
</dbReference>